<proteinExistence type="predicted"/>
<evidence type="ECO:0000313" key="2">
    <source>
        <dbReference type="Proteomes" id="UP000199138"/>
    </source>
</evidence>
<dbReference type="EMBL" id="FPBK01000007">
    <property type="protein sequence ID" value="SFU56418.1"/>
    <property type="molecule type" value="Genomic_DNA"/>
</dbReference>
<reference evidence="2" key="1">
    <citation type="submission" date="2016-10" db="EMBL/GenBank/DDBJ databases">
        <authorList>
            <person name="Varghese N."/>
            <person name="Submissions S."/>
        </authorList>
    </citation>
    <scope>NUCLEOTIDE SEQUENCE [LARGE SCALE GENOMIC DNA]</scope>
    <source>
        <strain evidence="2">CGMCC 1.12333</strain>
    </source>
</reference>
<sequence>MHNFQTNYDKILEVLNTIEPKSNFLHQIRKPRLTDKELISINLTSEFMSIDSEHQLFRLLPEKLAAKIERSVYNRRRRRLFEAIELIREQLSSFFNEFEDCFIVDSMPLEVCKLSRSGHSKICKE</sequence>
<gene>
    <name evidence="1" type="ORF">SAMN05216480_107142</name>
</gene>
<dbReference type="STRING" id="1224947.SAMN05216480_107142"/>
<accession>A0A1I7H6V4</accession>
<evidence type="ECO:0008006" key="3">
    <source>
        <dbReference type="Google" id="ProtNLM"/>
    </source>
</evidence>
<protein>
    <recommendedName>
        <fullName evidence="3">Transposase DDE domain-containing protein</fullName>
    </recommendedName>
</protein>
<organism evidence="1 2">
    <name type="scientific">Pustulibacterium marinum</name>
    <dbReference type="NCBI Taxonomy" id="1224947"/>
    <lineage>
        <taxon>Bacteria</taxon>
        <taxon>Pseudomonadati</taxon>
        <taxon>Bacteroidota</taxon>
        <taxon>Flavobacteriia</taxon>
        <taxon>Flavobacteriales</taxon>
        <taxon>Flavobacteriaceae</taxon>
        <taxon>Pustulibacterium</taxon>
    </lineage>
</organism>
<dbReference type="AlphaFoldDB" id="A0A1I7H6V4"/>
<keyword evidence="2" id="KW-1185">Reference proteome</keyword>
<dbReference type="Proteomes" id="UP000199138">
    <property type="component" value="Unassembled WGS sequence"/>
</dbReference>
<evidence type="ECO:0000313" key="1">
    <source>
        <dbReference type="EMBL" id="SFU56418.1"/>
    </source>
</evidence>
<name>A0A1I7H6V4_9FLAO</name>